<proteinExistence type="predicted"/>
<dbReference type="Proteomes" id="UP000029121">
    <property type="component" value="Unassembled WGS sequence"/>
</dbReference>
<keyword evidence="1" id="KW-0812">Transmembrane</keyword>
<evidence type="ECO:0000313" key="2">
    <source>
        <dbReference type="EMBL" id="EOA12224.1"/>
    </source>
</evidence>
<keyword evidence="3" id="KW-1185">Reference proteome</keyword>
<organism evidence="2 3">
    <name type="scientific">Capsella rubella</name>
    <dbReference type="NCBI Taxonomy" id="81985"/>
    <lineage>
        <taxon>Eukaryota</taxon>
        <taxon>Viridiplantae</taxon>
        <taxon>Streptophyta</taxon>
        <taxon>Embryophyta</taxon>
        <taxon>Tracheophyta</taxon>
        <taxon>Spermatophyta</taxon>
        <taxon>Magnoliopsida</taxon>
        <taxon>eudicotyledons</taxon>
        <taxon>Gunneridae</taxon>
        <taxon>Pentapetalae</taxon>
        <taxon>rosids</taxon>
        <taxon>malvids</taxon>
        <taxon>Brassicales</taxon>
        <taxon>Brassicaceae</taxon>
        <taxon>Camelineae</taxon>
        <taxon>Capsella</taxon>
    </lineage>
</organism>
<keyword evidence="1" id="KW-0472">Membrane</keyword>
<protein>
    <submittedName>
        <fullName evidence="2">Uncharacterized protein</fullName>
    </submittedName>
</protein>
<keyword evidence="1" id="KW-1133">Transmembrane helix</keyword>
<sequence length="141" mass="15568">IEIESFNLFAGNKSFFGVGGLDVASCLDMISSKTLEVPLQESSIAYRSSTLTWETEDNMAKTTSLRKNTLLLAWKEYILKSLEVTVEPGRILLVLNFLHLRFISLFLVLIYCIVYVFAASSAFSAVYFVAGLMLSSSCNGG</sequence>
<name>R0G6U7_9BRAS</name>
<evidence type="ECO:0000313" key="3">
    <source>
        <dbReference type="Proteomes" id="UP000029121"/>
    </source>
</evidence>
<dbReference type="EMBL" id="KB870827">
    <property type="protein sequence ID" value="EOA12224.1"/>
    <property type="molecule type" value="Genomic_DNA"/>
</dbReference>
<feature type="non-terminal residue" evidence="2">
    <location>
        <position position="1"/>
    </location>
</feature>
<gene>
    <name evidence="2" type="ORF">CARUB_v10012741mg</name>
</gene>
<feature type="transmembrane region" description="Helical" evidence="1">
    <location>
        <begin position="102"/>
        <end position="130"/>
    </location>
</feature>
<accession>R0G6U7</accession>
<evidence type="ECO:0000256" key="1">
    <source>
        <dbReference type="SAM" id="Phobius"/>
    </source>
</evidence>
<dbReference type="AlphaFoldDB" id="R0G6U7"/>
<reference evidence="3" key="1">
    <citation type="journal article" date="2013" name="Nat. Genet.">
        <title>The Capsella rubella genome and the genomic consequences of rapid mating system evolution.</title>
        <authorList>
            <person name="Slotte T."/>
            <person name="Hazzouri K.M."/>
            <person name="Agren J.A."/>
            <person name="Koenig D."/>
            <person name="Maumus F."/>
            <person name="Guo Y.L."/>
            <person name="Steige K."/>
            <person name="Platts A.E."/>
            <person name="Escobar J.S."/>
            <person name="Newman L.K."/>
            <person name="Wang W."/>
            <person name="Mandakova T."/>
            <person name="Vello E."/>
            <person name="Smith L.M."/>
            <person name="Henz S.R."/>
            <person name="Steffen J."/>
            <person name="Takuno S."/>
            <person name="Brandvain Y."/>
            <person name="Coop G."/>
            <person name="Andolfatto P."/>
            <person name="Hu T.T."/>
            <person name="Blanchette M."/>
            <person name="Clark R.M."/>
            <person name="Quesneville H."/>
            <person name="Nordborg M."/>
            <person name="Gaut B.S."/>
            <person name="Lysak M.A."/>
            <person name="Jenkins J."/>
            <person name="Grimwood J."/>
            <person name="Chapman J."/>
            <person name="Prochnik S."/>
            <person name="Shu S."/>
            <person name="Rokhsar D."/>
            <person name="Schmutz J."/>
            <person name="Weigel D."/>
            <person name="Wright S.I."/>
        </authorList>
    </citation>
    <scope>NUCLEOTIDE SEQUENCE [LARGE SCALE GENOMIC DNA]</scope>
    <source>
        <strain evidence="3">cv. Monte Gargano</strain>
    </source>
</reference>